<dbReference type="InterPro" id="IPR056764">
    <property type="entry name" value="LbH_EIF2B3/5"/>
</dbReference>
<name>A0A1E3PQR9_9ASCO</name>
<dbReference type="Gene3D" id="2.160.10.10">
    <property type="entry name" value="Hexapeptide repeat proteins"/>
    <property type="match status" value="1"/>
</dbReference>
<dbReference type="Pfam" id="PF00483">
    <property type="entry name" value="NTP_transferase"/>
    <property type="match status" value="1"/>
</dbReference>
<evidence type="ECO:0000256" key="3">
    <source>
        <dbReference type="ARBA" id="ARBA00022490"/>
    </source>
</evidence>
<dbReference type="InterPro" id="IPR005835">
    <property type="entry name" value="NTP_transferase_dom"/>
</dbReference>
<dbReference type="STRING" id="857566.A0A1E3PQR9"/>
<comment type="subunit">
    <text evidence="9">Component of the translation initiation factor 2B (eIF2B) complex which is a heterodecamer of two sets of five different subunits: alpha, beta, gamma, delta and epsilon. Subunits alpha, beta and delta comprise a regulatory subcomplex and subunits epsilon and gamma comprise a catalytic subcomplex. Within the complex, the hexameric regulatory complex resides at the center, with the two heterodimeric catalytic subcomplexes bound on opposite sides.</text>
</comment>
<comment type="subcellular location">
    <subcellularLocation>
        <location evidence="1">Cytoplasm</location>
        <location evidence="1">Cytosol</location>
    </subcellularLocation>
</comment>
<dbReference type="GO" id="GO:0002183">
    <property type="term" value="P:cytoplasmic translational initiation"/>
    <property type="evidence" value="ECO:0007669"/>
    <property type="project" value="TreeGrafter"/>
</dbReference>
<dbReference type="Pfam" id="PF25084">
    <property type="entry name" value="LbH_EIF2B"/>
    <property type="match status" value="1"/>
</dbReference>
<dbReference type="AlphaFoldDB" id="A0A1E3PQR9"/>
<dbReference type="EMBL" id="KV454407">
    <property type="protein sequence ID" value="ODQ67187.1"/>
    <property type="molecule type" value="Genomic_DNA"/>
</dbReference>
<dbReference type="Gene3D" id="3.90.550.10">
    <property type="entry name" value="Spore Coat Polysaccharide Biosynthesis Protein SpsA, Chain A"/>
    <property type="match status" value="1"/>
</dbReference>
<feature type="region of interest" description="Disordered" evidence="10">
    <location>
        <begin position="439"/>
        <end position="481"/>
    </location>
</feature>
<dbReference type="GO" id="GO:0016740">
    <property type="term" value="F:transferase activity"/>
    <property type="evidence" value="ECO:0007669"/>
    <property type="project" value="UniProtKB-KW"/>
</dbReference>
<feature type="domain" description="Nucleotidyl transferase" evidence="11">
    <location>
        <begin position="5"/>
        <end position="143"/>
    </location>
</feature>
<dbReference type="GO" id="GO:0005829">
    <property type="term" value="C:cytosol"/>
    <property type="evidence" value="ECO:0007669"/>
    <property type="project" value="UniProtKB-SubCell"/>
</dbReference>
<dbReference type="Proteomes" id="UP000095009">
    <property type="component" value="Unassembled WGS sequence"/>
</dbReference>
<proteinExistence type="inferred from homology"/>
<feature type="domain" description="EIF2B subunit epsilon/gamma LbH" evidence="12">
    <location>
        <begin position="332"/>
        <end position="412"/>
    </location>
</feature>
<dbReference type="SUPFAM" id="SSF53448">
    <property type="entry name" value="Nucleotide-diphospho-sugar transferases"/>
    <property type="match status" value="1"/>
</dbReference>
<dbReference type="GO" id="GO:0003743">
    <property type="term" value="F:translation initiation factor activity"/>
    <property type="evidence" value="ECO:0007669"/>
    <property type="project" value="UniProtKB-KW"/>
</dbReference>
<accession>A0A1E3PQR9</accession>
<comment type="similarity">
    <text evidence="2">Belongs to the eIF-2B gamma/epsilon subunits family.</text>
</comment>
<evidence type="ECO:0000256" key="1">
    <source>
        <dbReference type="ARBA" id="ARBA00004514"/>
    </source>
</evidence>
<dbReference type="PANTHER" id="PTHR45989">
    <property type="entry name" value="TRANSLATION INITIATION FACTOR EIF-2B SUBUNIT GAMMA"/>
    <property type="match status" value="1"/>
</dbReference>
<keyword evidence="4" id="KW-0396">Initiation factor</keyword>
<keyword evidence="13" id="KW-0808">Transferase</keyword>
<keyword evidence="5" id="KW-0648">Protein biosynthesis</keyword>
<evidence type="ECO:0000256" key="4">
    <source>
        <dbReference type="ARBA" id="ARBA00022540"/>
    </source>
</evidence>
<dbReference type="GO" id="GO:0005851">
    <property type="term" value="C:eukaryotic translation initiation factor 2B complex"/>
    <property type="evidence" value="ECO:0007669"/>
    <property type="project" value="TreeGrafter"/>
</dbReference>
<evidence type="ECO:0000256" key="7">
    <source>
        <dbReference type="ARBA" id="ARBA00044229"/>
    </source>
</evidence>
<comment type="function">
    <text evidence="8">Acts as a component of the translation initiation factor 2B (eIF2B) complex, which catalyzes the exchange of GDP for GTP on the eukaryotic initiation factor 2 (eIF2) complex gamma subunit. Its guanine nucleotide exchange factor activity is repressed when bound to eIF2 complex phosphorylated on the alpha subunit, thereby limiting the amount of methionyl-initiator methionine tRNA available to the ribosome and consequently global translation is repressed.</text>
</comment>
<evidence type="ECO:0000256" key="2">
    <source>
        <dbReference type="ARBA" id="ARBA00007878"/>
    </source>
</evidence>
<evidence type="ECO:0000256" key="8">
    <source>
        <dbReference type="ARBA" id="ARBA00045373"/>
    </source>
</evidence>
<keyword evidence="14" id="KW-1185">Reference proteome</keyword>
<protein>
    <recommendedName>
        <fullName evidence="6">Translation initiation factor eIF2B subunit gamma</fullName>
    </recommendedName>
    <alternativeName>
        <fullName evidence="7">eIF2B GDP-GTP exchange factor subunit gamma</fullName>
    </alternativeName>
</protein>
<gene>
    <name evidence="13" type="ORF">NADFUDRAFT_49627</name>
</gene>
<evidence type="ECO:0000259" key="12">
    <source>
        <dbReference type="Pfam" id="PF25084"/>
    </source>
</evidence>
<evidence type="ECO:0000256" key="5">
    <source>
        <dbReference type="ARBA" id="ARBA00022917"/>
    </source>
</evidence>
<evidence type="ECO:0000313" key="13">
    <source>
        <dbReference type="EMBL" id="ODQ67187.1"/>
    </source>
</evidence>
<evidence type="ECO:0000313" key="14">
    <source>
        <dbReference type="Proteomes" id="UP000095009"/>
    </source>
</evidence>
<evidence type="ECO:0000256" key="10">
    <source>
        <dbReference type="SAM" id="MobiDB-lite"/>
    </source>
</evidence>
<evidence type="ECO:0000256" key="6">
    <source>
        <dbReference type="ARBA" id="ARBA00044196"/>
    </source>
</evidence>
<dbReference type="InterPro" id="IPR051960">
    <property type="entry name" value="eIF2B_gamma"/>
</dbReference>
<organism evidence="13 14">
    <name type="scientific">Nadsonia fulvescens var. elongata DSM 6958</name>
    <dbReference type="NCBI Taxonomy" id="857566"/>
    <lineage>
        <taxon>Eukaryota</taxon>
        <taxon>Fungi</taxon>
        <taxon>Dikarya</taxon>
        <taxon>Ascomycota</taxon>
        <taxon>Saccharomycotina</taxon>
        <taxon>Dipodascomycetes</taxon>
        <taxon>Dipodascales</taxon>
        <taxon>Dipodascales incertae sedis</taxon>
        <taxon>Nadsonia</taxon>
    </lineage>
</organism>
<sequence length="481" mass="53456">MEFHAIILCGQGGKLSPLSSVRQSGIAKALLPVANKPLIGYSLEWCEKVGFPAVTIVTSSSSAPSVSQFVDSFKKTTTLKSVNILGTDAKFSGDIVLSLAPEIKSDFIVLPCDFITDISPQLLVEVHRNRDPNSLITGIYYNNNLENIEKKSLLSDYLVHTPLSNNNPRLLDAYSREAVSSARTFQLRTSMLWKHSNSIISSKILESSIYFCSGDVLKLLTTKSKYEEEQDSRELEHDNFDMDDDEVKNSELISQPKIYAVDKPWKKIVRDMARRSWKHSTPYQSVGFYLIKDENQTFIRANSLSAYMEANRWVMKQQVRLDATAPKPAATTKTAATIGNDSSVADDAEIGERTSIKKSIVGKACKLGKKCRITGCVILDGVVIGDEVHLENCIIGTKAVLETRVKLTGCNVEGTYIVPKGTQAKNETLVVLSLEGLNEDGEPIYDEEFETDSEDGESSDYSDEEFEDDYMEDGDDLFDRD</sequence>
<dbReference type="CDD" id="cd04652">
    <property type="entry name" value="LbH_eIF2B_gamma_C"/>
    <property type="match status" value="1"/>
</dbReference>
<keyword evidence="3" id="KW-0963">Cytoplasm</keyword>
<dbReference type="InterPro" id="IPR029044">
    <property type="entry name" value="Nucleotide-diphossugar_trans"/>
</dbReference>
<dbReference type="GO" id="GO:0005085">
    <property type="term" value="F:guanyl-nucleotide exchange factor activity"/>
    <property type="evidence" value="ECO:0007669"/>
    <property type="project" value="TreeGrafter"/>
</dbReference>
<dbReference type="PANTHER" id="PTHR45989:SF1">
    <property type="entry name" value="TRANSLATION INITIATION FACTOR EIF-2B SUBUNIT GAMMA"/>
    <property type="match status" value="1"/>
</dbReference>
<dbReference type="OrthoDB" id="10250549at2759"/>
<reference evidence="13 14" key="1">
    <citation type="journal article" date="2016" name="Proc. Natl. Acad. Sci. U.S.A.">
        <title>Comparative genomics of biotechnologically important yeasts.</title>
        <authorList>
            <person name="Riley R."/>
            <person name="Haridas S."/>
            <person name="Wolfe K.H."/>
            <person name="Lopes M.R."/>
            <person name="Hittinger C.T."/>
            <person name="Goeker M."/>
            <person name="Salamov A.A."/>
            <person name="Wisecaver J.H."/>
            <person name="Long T.M."/>
            <person name="Calvey C.H."/>
            <person name="Aerts A.L."/>
            <person name="Barry K.W."/>
            <person name="Choi C."/>
            <person name="Clum A."/>
            <person name="Coughlan A.Y."/>
            <person name="Deshpande S."/>
            <person name="Douglass A.P."/>
            <person name="Hanson S.J."/>
            <person name="Klenk H.-P."/>
            <person name="LaButti K.M."/>
            <person name="Lapidus A."/>
            <person name="Lindquist E.A."/>
            <person name="Lipzen A.M."/>
            <person name="Meier-Kolthoff J.P."/>
            <person name="Ohm R.A."/>
            <person name="Otillar R.P."/>
            <person name="Pangilinan J.L."/>
            <person name="Peng Y."/>
            <person name="Rokas A."/>
            <person name="Rosa C.A."/>
            <person name="Scheuner C."/>
            <person name="Sibirny A.A."/>
            <person name="Slot J.C."/>
            <person name="Stielow J.B."/>
            <person name="Sun H."/>
            <person name="Kurtzman C.P."/>
            <person name="Blackwell M."/>
            <person name="Grigoriev I.V."/>
            <person name="Jeffries T.W."/>
        </authorList>
    </citation>
    <scope>NUCLEOTIDE SEQUENCE [LARGE SCALE GENOMIC DNA]</scope>
    <source>
        <strain evidence="13 14">DSM 6958</strain>
    </source>
</reference>
<evidence type="ECO:0000259" key="11">
    <source>
        <dbReference type="Pfam" id="PF00483"/>
    </source>
</evidence>
<evidence type="ECO:0000256" key="9">
    <source>
        <dbReference type="ARBA" id="ARBA00046432"/>
    </source>
</evidence>